<evidence type="ECO:0000313" key="10">
    <source>
        <dbReference type="EMBL" id="KAF4674350.1"/>
    </source>
</evidence>
<dbReference type="SUPFAM" id="SSF74650">
    <property type="entry name" value="Galactose mutarotase-like"/>
    <property type="match status" value="1"/>
</dbReference>
<keyword evidence="3 7" id="KW-0378">Hydrolase</keyword>
<feature type="signal peptide" evidence="7">
    <location>
        <begin position="1"/>
        <end position="18"/>
    </location>
</feature>
<name>A0A7J6MT13_PERCH</name>
<dbReference type="GO" id="GO:0006013">
    <property type="term" value="P:mannose metabolic process"/>
    <property type="evidence" value="ECO:0007669"/>
    <property type="project" value="InterPro"/>
</dbReference>
<dbReference type="AlphaFoldDB" id="A0A7J6MT13"/>
<dbReference type="InterPro" id="IPR000602">
    <property type="entry name" value="Glyco_hydro_38_N"/>
</dbReference>
<dbReference type="CDD" id="cd10810">
    <property type="entry name" value="GH38N_AMII_LAM_like"/>
    <property type="match status" value="1"/>
</dbReference>
<dbReference type="Proteomes" id="UP000591131">
    <property type="component" value="Unassembled WGS sequence"/>
</dbReference>
<dbReference type="GO" id="GO:0046872">
    <property type="term" value="F:metal ion binding"/>
    <property type="evidence" value="ECO:0007669"/>
    <property type="project" value="UniProtKB-KW"/>
</dbReference>
<dbReference type="SMART" id="SM00872">
    <property type="entry name" value="Alpha-mann_mid"/>
    <property type="match status" value="1"/>
</dbReference>
<keyword evidence="11" id="KW-1185">Reference proteome</keyword>
<evidence type="ECO:0000256" key="6">
    <source>
        <dbReference type="ARBA" id="ARBA00023295"/>
    </source>
</evidence>
<dbReference type="InterPro" id="IPR028995">
    <property type="entry name" value="Glyco_hydro_57/38_cen_sf"/>
</dbReference>
<keyword evidence="5" id="KW-1015">Disulfide bond</keyword>
<dbReference type="Gene3D" id="2.60.40.1360">
    <property type="match status" value="1"/>
</dbReference>
<dbReference type="GO" id="GO:0030246">
    <property type="term" value="F:carbohydrate binding"/>
    <property type="evidence" value="ECO:0007669"/>
    <property type="project" value="InterPro"/>
</dbReference>
<dbReference type="Gene3D" id="2.60.40.1180">
    <property type="entry name" value="Golgi alpha-mannosidase II"/>
    <property type="match status" value="1"/>
</dbReference>
<dbReference type="InterPro" id="IPR037094">
    <property type="entry name" value="Glyco_hydro_38_cen_sf"/>
</dbReference>
<feature type="domain" description="Glycoside hydrolase family 38 central" evidence="9">
    <location>
        <begin position="424"/>
        <end position="501"/>
    </location>
</feature>
<dbReference type="InterPro" id="IPR050843">
    <property type="entry name" value="Glycosyl_Hydrlase_38"/>
</dbReference>
<evidence type="ECO:0000256" key="7">
    <source>
        <dbReference type="RuleBase" id="RU361199"/>
    </source>
</evidence>
<keyword evidence="4 7" id="KW-0862">Zinc</keyword>
<dbReference type="EMBL" id="JAAPAO010000065">
    <property type="protein sequence ID" value="KAF4674350.1"/>
    <property type="molecule type" value="Genomic_DNA"/>
</dbReference>
<dbReference type="Gene3D" id="2.70.98.30">
    <property type="entry name" value="Golgi alpha-mannosidase II, domain 4"/>
    <property type="match status" value="1"/>
</dbReference>
<evidence type="ECO:0000256" key="3">
    <source>
        <dbReference type="ARBA" id="ARBA00022801"/>
    </source>
</evidence>
<proteinExistence type="inferred from homology"/>
<keyword evidence="6 7" id="KW-0326">Glycosidase</keyword>
<evidence type="ECO:0000313" key="11">
    <source>
        <dbReference type="Proteomes" id="UP000591131"/>
    </source>
</evidence>
<feature type="chain" id="PRO_5029948280" description="Alpha-mannosidase" evidence="7">
    <location>
        <begin position="19"/>
        <end position="1150"/>
    </location>
</feature>
<gene>
    <name evidence="10" type="ORF">FOL47_009372</name>
</gene>
<evidence type="ECO:0000256" key="2">
    <source>
        <dbReference type="ARBA" id="ARBA00022723"/>
    </source>
</evidence>
<reference evidence="10 11" key="1">
    <citation type="submission" date="2020-04" db="EMBL/GenBank/DDBJ databases">
        <title>Perkinsus chesapeaki whole genome sequence.</title>
        <authorList>
            <person name="Bogema D.R."/>
        </authorList>
    </citation>
    <scope>NUCLEOTIDE SEQUENCE [LARGE SCALE GENOMIC DNA]</scope>
    <source>
        <strain evidence="10">ATCC PRA-425</strain>
    </source>
</reference>
<protein>
    <recommendedName>
        <fullName evidence="7">Alpha-mannosidase</fullName>
        <ecNumber evidence="7">3.2.1.-</ecNumber>
    </recommendedName>
</protein>
<dbReference type="SUPFAM" id="SSF88688">
    <property type="entry name" value="Families 57/38 glycoside transferase middle domain"/>
    <property type="match status" value="1"/>
</dbReference>
<dbReference type="EC" id="3.2.1.-" evidence="7"/>
<evidence type="ECO:0000259" key="9">
    <source>
        <dbReference type="SMART" id="SM00872"/>
    </source>
</evidence>
<dbReference type="PANTHER" id="PTHR11607">
    <property type="entry name" value="ALPHA-MANNOSIDASE"/>
    <property type="match status" value="1"/>
</dbReference>
<comment type="similarity">
    <text evidence="1 7">Belongs to the glycosyl hydrolase 38 family.</text>
</comment>
<dbReference type="Pfam" id="PF09261">
    <property type="entry name" value="Alpha-mann_mid"/>
    <property type="match status" value="1"/>
</dbReference>
<dbReference type="OrthoDB" id="441398at2759"/>
<accession>A0A7J6MT13</accession>
<keyword evidence="7" id="KW-0732">Signal</keyword>
<comment type="caution">
    <text evidence="10">The sequence shown here is derived from an EMBL/GenBank/DDBJ whole genome shotgun (WGS) entry which is preliminary data.</text>
</comment>
<dbReference type="InterPro" id="IPR011330">
    <property type="entry name" value="Glyco_hydro/deAcase_b/a-brl"/>
</dbReference>
<dbReference type="InterPro" id="IPR011013">
    <property type="entry name" value="Gal_mutarotase_sf_dom"/>
</dbReference>
<evidence type="ECO:0000256" key="5">
    <source>
        <dbReference type="ARBA" id="ARBA00023157"/>
    </source>
</evidence>
<dbReference type="InterPro" id="IPR011682">
    <property type="entry name" value="Glyco_hydro_38_C"/>
</dbReference>
<sequence>MVLSWYLLIGFGIALLTGSPIDGECWNGGRAKAEITIGRQLIAIPLSPGGPYNTSGGPVHGDPRIINVHLVPHTHNDVGWLKTVDQYATGANNSIQIANVGLILDSVINALEADKNRKFIYVEMAFFIRWWRRQSKAKKRLVRKLVGEGRLEFINAGWVMNDEAATMYTDIIDQHTNGALQVIREFGLAASPRIGWQIDPFGHSSFQNKAFRGMAFDGWLVGRADDQDMAVRKATGALEMVYRTDESSSSASEDAIFMGLMYMYSPPPGFGFDVLNGDPPLQDDVLLEDVNIADRLAAFREICVNQTESYNPDGKGEGQSKNIILTMGMDFNYQQAISWYNNMDKLIHYSKLIAAQQRCSSDVVLNLFYSNPRIYIQSRHQQYREGKDLPTKASDEDFFPYGDGKVDVIDVHKRTVDPIDGGHAYWTGYFTSRPNFKGMVRGASRTYTAARQLVATAIHKAHVNEEEVIAELTDAIGLAQHHDAITGTEKQHVDDDYSKRLHIGTEKVMNSVVIPEVLSRFDLKPESGGHCPLLNESICSWTTNLSGSSVLVAVYNSLSHPSASLVTVPVGNNQPYDGLSPEELRMTEIPMMRRLKGGKGRFMVQKAVSKEAVKSWLVPNLEGSYSLQFMAEDVPPLGATIYRITSQPSTTTQQRRGRRPHVKSISNERYEISYDDEKGDGNYMFKLKNIHHGVEVKLNISFGYYESSNGSGPLTYGRPGQASGAYIFRPNCPENPRLSSIANCRPKAANFTPILLSSDDGGAENMMRFAITHPSVDDGQQQQQQPDDIVGHLTLQVAPKQAVVSISWDVAIYINGGAGKEVVLLVDSDISNNDGDFMTDSNGRDWIHRKVNYRSGWQLNVTDPVAMNYYPINSGLRIVDQEEANSAAATRMLTLITDRAHGGASLLPGQMEIMVHRRCLNDDARGVDEPLDETICYNRICLPKNVIGQTQLLLEPMLKEEGERADSDEYREQAHLARLPLLPVFARDDPEHQPKSDSWSSLQQPADSSQIASSTLPREVQILTLQLLNNNNTPSEYYKRACAQSRCLLLRLAHTYAPGEGSTSVVHLNLAAKGALLEGFTLGKAIEVTLNAGRYLKTAEEERLRWSTSSEKDASRNERVFKNEVDCFIKSNVEKAEIFNSQSVSSQLTF</sequence>
<comment type="cofactor">
    <cofactor evidence="7">
        <name>Zn(2+)</name>
        <dbReference type="ChEBI" id="CHEBI:29105"/>
    </cofactor>
    <text evidence="7">Binds 1 zinc ion per subunit.</text>
</comment>
<organism evidence="10 11">
    <name type="scientific">Perkinsus chesapeaki</name>
    <name type="common">Clam parasite</name>
    <name type="synonym">Perkinsus andrewsi</name>
    <dbReference type="NCBI Taxonomy" id="330153"/>
    <lineage>
        <taxon>Eukaryota</taxon>
        <taxon>Sar</taxon>
        <taxon>Alveolata</taxon>
        <taxon>Perkinsozoa</taxon>
        <taxon>Perkinsea</taxon>
        <taxon>Perkinsida</taxon>
        <taxon>Perkinsidae</taxon>
        <taxon>Perkinsus</taxon>
    </lineage>
</organism>
<keyword evidence="2 7" id="KW-0479">Metal-binding</keyword>
<evidence type="ECO:0000256" key="1">
    <source>
        <dbReference type="ARBA" id="ARBA00009792"/>
    </source>
</evidence>
<evidence type="ECO:0000256" key="4">
    <source>
        <dbReference type="ARBA" id="ARBA00022833"/>
    </source>
</evidence>
<dbReference type="Gene3D" id="1.20.1270.50">
    <property type="entry name" value="Glycoside hydrolase family 38, central domain"/>
    <property type="match status" value="2"/>
</dbReference>
<feature type="compositionally biased region" description="Polar residues" evidence="8">
    <location>
        <begin position="996"/>
        <end position="1013"/>
    </location>
</feature>
<dbReference type="PANTHER" id="PTHR11607:SF3">
    <property type="entry name" value="LYSOSOMAL ALPHA-MANNOSIDASE"/>
    <property type="match status" value="1"/>
</dbReference>
<dbReference type="GO" id="GO:0004559">
    <property type="term" value="F:alpha-mannosidase activity"/>
    <property type="evidence" value="ECO:0007669"/>
    <property type="project" value="InterPro"/>
</dbReference>
<feature type="region of interest" description="Disordered" evidence="8">
    <location>
        <begin position="987"/>
        <end position="1013"/>
    </location>
</feature>
<dbReference type="FunFam" id="1.20.1270.50:FF:000003">
    <property type="entry name" value="Alpha-mannosidase"/>
    <property type="match status" value="1"/>
</dbReference>
<dbReference type="InterPro" id="IPR027291">
    <property type="entry name" value="Glyco_hydro_38_N_sf"/>
</dbReference>
<evidence type="ECO:0000256" key="8">
    <source>
        <dbReference type="SAM" id="MobiDB-lite"/>
    </source>
</evidence>
<dbReference type="Pfam" id="PF01074">
    <property type="entry name" value="Glyco_hydro_38N"/>
    <property type="match status" value="1"/>
</dbReference>
<dbReference type="Gene3D" id="3.20.110.10">
    <property type="entry name" value="Glycoside hydrolase 38, N terminal domain"/>
    <property type="match status" value="1"/>
</dbReference>
<dbReference type="SUPFAM" id="SSF88713">
    <property type="entry name" value="Glycoside hydrolase/deacetylase"/>
    <property type="match status" value="1"/>
</dbReference>
<dbReference type="InterPro" id="IPR013780">
    <property type="entry name" value="Glyco_hydro_b"/>
</dbReference>
<dbReference type="InterPro" id="IPR015341">
    <property type="entry name" value="Glyco_hydro_38_cen"/>
</dbReference>
<dbReference type="Pfam" id="PF07748">
    <property type="entry name" value="Glyco_hydro_38C"/>
    <property type="match status" value="1"/>
</dbReference>